<dbReference type="InterPro" id="IPR036291">
    <property type="entry name" value="NAD(P)-bd_dom_sf"/>
</dbReference>
<dbReference type="GeneID" id="39847990"/>
<keyword evidence="4" id="KW-1185">Reference proteome</keyword>
<feature type="transmembrane region" description="Helical" evidence="1">
    <location>
        <begin position="73"/>
        <end position="91"/>
    </location>
</feature>
<dbReference type="PANTHER" id="PTHR43833:SF9">
    <property type="entry name" value="POTASSIUM CHANNEL PROTEIN YUGO-RELATED"/>
    <property type="match status" value="1"/>
</dbReference>
<gene>
    <name evidence="3" type="ORF">DV733_08975</name>
</gene>
<dbReference type="Proteomes" id="UP000296706">
    <property type="component" value="Chromosome"/>
</dbReference>
<dbReference type="PANTHER" id="PTHR43833">
    <property type="entry name" value="POTASSIUM CHANNEL PROTEIN 2-RELATED-RELATED"/>
    <property type="match status" value="1"/>
</dbReference>
<dbReference type="GO" id="GO:0006813">
    <property type="term" value="P:potassium ion transport"/>
    <property type="evidence" value="ECO:0007669"/>
    <property type="project" value="InterPro"/>
</dbReference>
<dbReference type="EMBL" id="CP031310">
    <property type="protein sequence ID" value="QCC51368.1"/>
    <property type="molecule type" value="Genomic_DNA"/>
</dbReference>
<evidence type="ECO:0000313" key="3">
    <source>
        <dbReference type="EMBL" id="QCC51368.1"/>
    </source>
</evidence>
<protein>
    <submittedName>
        <fullName evidence="3">Potassium channel protein</fullName>
    </submittedName>
</protein>
<organism evidence="3 4">
    <name type="scientific">Halapricum salinum</name>
    <dbReference type="NCBI Taxonomy" id="1457250"/>
    <lineage>
        <taxon>Archaea</taxon>
        <taxon>Methanobacteriati</taxon>
        <taxon>Methanobacteriota</taxon>
        <taxon>Stenosarchaea group</taxon>
        <taxon>Halobacteria</taxon>
        <taxon>Halobacteriales</taxon>
        <taxon>Haloarculaceae</taxon>
        <taxon>Halapricum</taxon>
    </lineage>
</organism>
<dbReference type="RefSeq" id="WP_049995022.1">
    <property type="nucleotide sequence ID" value="NZ_CP031310.1"/>
</dbReference>
<dbReference type="PROSITE" id="PS51201">
    <property type="entry name" value="RCK_N"/>
    <property type="match status" value="1"/>
</dbReference>
<sequence>MVKASRVLGAAAERPLVRRLLRPVVTFGVIAVAGVVGFVVLAGIGPVNASFWLLDPTSIELYFQHHGGPARLVKAYAIVILVGLILAGLWAGETAVSAAFGGQISEELTHMQLQQQVDDLDDHVVVCGYGTFGKTVAAGLEAEEQSVVVVECQQAQYEQAIEDGHLAIEGDAREQSILGEAGVERAATVVGAVDDTNVNTQITVTATQLAPTVSVVVRAGDQMDEALARRVGADEVIVPEVLSGKQVSATLSE</sequence>
<keyword evidence="3" id="KW-0407">Ion channel</keyword>
<dbReference type="AlphaFoldDB" id="A0A4D6HDX1"/>
<dbReference type="GO" id="GO:0034220">
    <property type="term" value="P:monoatomic ion transmembrane transport"/>
    <property type="evidence" value="ECO:0007669"/>
    <property type="project" value="UniProtKB-KW"/>
</dbReference>
<proteinExistence type="predicted"/>
<feature type="transmembrane region" description="Helical" evidence="1">
    <location>
        <begin position="20"/>
        <end position="53"/>
    </location>
</feature>
<reference evidence="3 4" key="1">
    <citation type="journal article" date="2019" name="Nat. Commun.">
        <title>A new type of DNA phosphorothioation-based antiviral system in archaea.</title>
        <authorList>
            <person name="Xiong L."/>
            <person name="Liu S."/>
            <person name="Chen S."/>
            <person name="Xiao Y."/>
            <person name="Zhu B."/>
            <person name="Gao Y."/>
            <person name="Zhang Y."/>
            <person name="Chen B."/>
            <person name="Luo J."/>
            <person name="Deng Z."/>
            <person name="Chen X."/>
            <person name="Wang L."/>
            <person name="Chen S."/>
        </authorList>
    </citation>
    <scope>NUCLEOTIDE SEQUENCE [LARGE SCALE GENOMIC DNA]</scope>
    <source>
        <strain evidence="3 4">CBA1105</strain>
    </source>
</reference>
<name>A0A4D6HDX1_9EURY</name>
<dbReference type="OrthoDB" id="43518at2157"/>
<dbReference type="InterPro" id="IPR050721">
    <property type="entry name" value="Trk_Ktr_HKT_K-transport"/>
</dbReference>
<dbReference type="KEGG" id="hsn:DV733_08975"/>
<keyword evidence="3" id="KW-0406">Ion transport</keyword>
<keyword evidence="1" id="KW-1133">Transmembrane helix</keyword>
<accession>A0A4D6HDX1</accession>
<keyword evidence="1" id="KW-0812">Transmembrane</keyword>
<feature type="domain" description="RCK N-terminal" evidence="2">
    <location>
        <begin position="121"/>
        <end position="238"/>
    </location>
</feature>
<dbReference type="STRING" id="1457250.GCA_000755225_01108"/>
<keyword evidence="1" id="KW-0472">Membrane</keyword>
<dbReference type="InterPro" id="IPR003148">
    <property type="entry name" value="RCK_N"/>
</dbReference>
<dbReference type="Gene3D" id="3.40.50.720">
    <property type="entry name" value="NAD(P)-binding Rossmann-like Domain"/>
    <property type="match status" value="1"/>
</dbReference>
<dbReference type="SUPFAM" id="SSF51735">
    <property type="entry name" value="NAD(P)-binding Rossmann-fold domains"/>
    <property type="match status" value="1"/>
</dbReference>
<evidence type="ECO:0000259" key="2">
    <source>
        <dbReference type="PROSITE" id="PS51201"/>
    </source>
</evidence>
<dbReference type="Pfam" id="PF02254">
    <property type="entry name" value="TrkA_N"/>
    <property type="match status" value="1"/>
</dbReference>
<keyword evidence="3" id="KW-0813">Transport</keyword>
<evidence type="ECO:0000313" key="4">
    <source>
        <dbReference type="Proteomes" id="UP000296706"/>
    </source>
</evidence>
<evidence type="ECO:0000256" key="1">
    <source>
        <dbReference type="SAM" id="Phobius"/>
    </source>
</evidence>